<comment type="caution">
    <text evidence="1">The sequence shown here is derived from an EMBL/GenBank/DDBJ whole genome shotgun (WGS) entry which is preliminary data.</text>
</comment>
<dbReference type="EMBL" id="CM027689">
    <property type="protein sequence ID" value="KAG0514252.1"/>
    <property type="molecule type" value="Genomic_DNA"/>
</dbReference>
<name>A0A921Q507_SORBI</name>
<accession>A0A921Q507</accession>
<gene>
    <name evidence="1" type="ORF">BDA96_10G174400</name>
</gene>
<protein>
    <submittedName>
        <fullName evidence="1">Uncharacterized protein</fullName>
    </submittedName>
</protein>
<dbReference type="Proteomes" id="UP000807115">
    <property type="component" value="Chromosome 10"/>
</dbReference>
<sequence>MRNSTSGRLPSMAQDHEAPLPLQSPLCSFRGAAREVLCLSISSSSFSFSSCAQAGGHISSVALISVPHVPLLPQIDHVCSTIPRGTNGKVGGGIILDETVNRDLAEVMTSDIVVKLKFLS</sequence>
<evidence type="ECO:0000313" key="2">
    <source>
        <dbReference type="Proteomes" id="UP000807115"/>
    </source>
</evidence>
<proteinExistence type="predicted"/>
<reference evidence="1" key="2">
    <citation type="submission" date="2020-10" db="EMBL/GenBank/DDBJ databases">
        <authorList>
            <person name="Cooper E.A."/>
            <person name="Brenton Z.W."/>
            <person name="Flinn B.S."/>
            <person name="Jenkins J."/>
            <person name="Shu S."/>
            <person name="Flowers D."/>
            <person name="Luo F."/>
            <person name="Wang Y."/>
            <person name="Xia P."/>
            <person name="Barry K."/>
            <person name="Daum C."/>
            <person name="Lipzen A."/>
            <person name="Yoshinaga Y."/>
            <person name="Schmutz J."/>
            <person name="Saski C."/>
            <person name="Vermerris W."/>
            <person name="Kresovich S."/>
        </authorList>
    </citation>
    <scope>NUCLEOTIDE SEQUENCE</scope>
</reference>
<organism evidence="1 2">
    <name type="scientific">Sorghum bicolor</name>
    <name type="common">Sorghum</name>
    <name type="synonym">Sorghum vulgare</name>
    <dbReference type="NCBI Taxonomy" id="4558"/>
    <lineage>
        <taxon>Eukaryota</taxon>
        <taxon>Viridiplantae</taxon>
        <taxon>Streptophyta</taxon>
        <taxon>Embryophyta</taxon>
        <taxon>Tracheophyta</taxon>
        <taxon>Spermatophyta</taxon>
        <taxon>Magnoliopsida</taxon>
        <taxon>Liliopsida</taxon>
        <taxon>Poales</taxon>
        <taxon>Poaceae</taxon>
        <taxon>PACMAD clade</taxon>
        <taxon>Panicoideae</taxon>
        <taxon>Andropogonodae</taxon>
        <taxon>Andropogoneae</taxon>
        <taxon>Sorghinae</taxon>
        <taxon>Sorghum</taxon>
    </lineage>
</organism>
<evidence type="ECO:0000313" key="1">
    <source>
        <dbReference type="EMBL" id="KAG0514252.1"/>
    </source>
</evidence>
<reference evidence="1" key="1">
    <citation type="journal article" date="2019" name="BMC Genomics">
        <title>A new reference genome for Sorghum bicolor reveals high levels of sequence similarity between sweet and grain genotypes: implications for the genetics of sugar metabolism.</title>
        <authorList>
            <person name="Cooper E.A."/>
            <person name="Brenton Z.W."/>
            <person name="Flinn B.S."/>
            <person name="Jenkins J."/>
            <person name="Shu S."/>
            <person name="Flowers D."/>
            <person name="Luo F."/>
            <person name="Wang Y."/>
            <person name="Xia P."/>
            <person name="Barry K."/>
            <person name="Daum C."/>
            <person name="Lipzen A."/>
            <person name="Yoshinaga Y."/>
            <person name="Schmutz J."/>
            <person name="Saski C."/>
            <person name="Vermerris W."/>
            <person name="Kresovich S."/>
        </authorList>
    </citation>
    <scope>NUCLEOTIDE SEQUENCE</scope>
</reference>
<dbReference type="AlphaFoldDB" id="A0A921Q507"/>